<dbReference type="InterPro" id="IPR013783">
    <property type="entry name" value="Ig-like_fold"/>
</dbReference>
<evidence type="ECO:0000313" key="2">
    <source>
        <dbReference type="EMBL" id="CAF87276.1"/>
    </source>
</evidence>
<dbReference type="Pfam" id="PF07679">
    <property type="entry name" value="I-set"/>
    <property type="match status" value="1"/>
</dbReference>
<gene>
    <name evidence="2" type="ORF">GSTENG00037569001</name>
</gene>
<dbReference type="SUPFAM" id="SSF48726">
    <property type="entry name" value="Immunoglobulin"/>
    <property type="match status" value="1"/>
</dbReference>
<dbReference type="Gene3D" id="2.60.40.10">
    <property type="entry name" value="Immunoglobulins"/>
    <property type="match status" value="1"/>
</dbReference>
<sequence>VTNTNKDTSLKWFKEDQLLSQVVYDQSSGLSTITIQQVTKQDAGSYRAVVSDKRGEDVSTLNLLGDGEAPLCSPHFLKCT</sequence>
<evidence type="ECO:0000259" key="1">
    <source>
        <dbReference type="PROSITE" id="PS50835"/>
    </source>
</evidence>
<dbReference type="OrthoDB" id="6612025at2759"/>
<comment type="caution">
    <text evidence="2">The sequence shown here is derived from an EMBL/GenBank/DDBJ whole genome shotgun (WGS) entry which is preliminary data.</text>
</comment>
<dbReference type="EMBL" id="CAAE01002022">
    <property type="protein sequence ID" value="CAF87276.1"/>
    <property type="molecule type" value="Genomic_DNA"/>
</dbReference>
<name>Q4TIK6_TETNG</name>
<feature type="non-terminal residue" evidence="2">
    <location>
        <position position="80"/>
    </location>
</feature>
<dbReference type="PROSITE" id="PS50835">
    <property type="entry name" value="IG_LIKE"/>
    <property type="match status" value="1"/>
</dbReference>
<protein>
    <submittedName>
        <fullName evidence="2">(spotted green pufferfish) hypothetical protein</fullName>
    </submittedName>
</protein>
<dbReference type="CDD" id="cd00096">
    <property type="entry name" value="Ig"/>
    <property type="match status" value="1"/>
</dbReference>
<dbReference type="InterPro" id="IPR036179">
    <property type="entry name" value="Ig-like_dom_sf"/>
</dbReference>
<dbReference type="InterPro" id="IPR013098">
    <property type="entry name" value="Ig_I-set"/>
</dbReference>
<organism evidence="2">
    <name type="scientific">Tetraodon nigroviridis</name>
    <name type="common">Spotted green pufferfish</name>
    <name type="synonym">Chelonodon nigroviridis</name>
    <dbReference type="NCBI Taxonomy" id="99883"/>
    <lineage>
        <taxon>Eukaryota</taxon>
        <taxon>Metazoa</taxon>
        <taxon>Chordata</taxon>
        <taxon>Craniata</taxon>
        <taxon>Vertebrata</taxon>
        <taxon>Euteleostomi</taxon>
        <taxon>Actinopterygii</taxon>
        <taxon>Neopterygii</taxon>
        <taxon>Teleostei</taxon>
        <taxon>Neoteleostei</taxon>
        <taxon>Acanthomorphata</taxon>
        <taxon>Eupercaria</taxon>
        <taxon>Tetraodontiformes</taxon>
        <taxon>Tetradontoidea</taxon>
        <taxon>Tetraodontidae</taxon>
        <taxon>Tetraodon</taxon>
    </lineage>
</organism>
<reference evidence="2" key="1">
    <citation type="journal article" date="2004" name="Nature">
        <title>Genome duplication in the teleost fish Tetraodon nigroviridis reveals the early vertebrate proto-karyotype.</title>
        <authorList>
            <person name="Jaillon O."/>
            <person name="Aury J.-M."/>
            <person name="Brunet F."/>
            <person name="Petit J.-L."/>
            <person name="Stange-Thomann N."/>
            <person name="Mauceli E."/>
            <person name="Bouneau L."/>
            <person name="Fischer C."/>
            <person name="Ozouf-Costaz C."/>
            <person name="Bernot A."/>
            <person name="Nicaud S."/>
            <person name="Jaffe D."/>
            <person name="Fisher S."/>
            <person name="Lutfalla G."/>
            <person name="Dossat C."/>
            <person name="Segurens B."/>
            <person name="Dasilva C."/>
            <person name="Salanoubat M."/>
            <person name="Levy M."/>
            <person name="Boudet N."/>
            <person name="Castellano S."/>
            <person name="Anthouard V."/>
            <person name="Jubin C."/>
            <person name="Castelli V."/>
            <person name="Katinka M."/>
            <person name="Vacherie B."/>
            <person name="Biemont C."/>
            <person name="Skalli Z."/>
            <person name="Cattolico L."/>
            <person name="Poulain J."/>
            <person name="De Berardinis V."/>
            <person name="Cruaud C."/>
            <person name="Duprat S."/>
            <person name="Brottier P."/>
            <person name="Coutanceau J.-P."/>
            <person name="Gouzy J."/>
            <person name="Parra G."/>
            <person name="Lardier G."/>
            <person name="Chapple C."/>
            <person name="McKernan K.J."/>
            <person name="McEwan P."/>
            <person name="Bosak S."/>
            <person name="Kellis M."/>
            <person name="Volff J.-N."/>
            <person name="Guigo R."/>
            <person name="Zody M.C."/>
            <person name="Mesirov J."/>
            <person name="Lindblad-Toh K."/>
            <person name="Birren B."/>
            <person name="Nusbaum C."/>
            <person name="Kahn D."/>
            <person name="Robinson-Rechavi M."/>
            <person name="Laudet V."/>
            <person name="Schachter V."/>
            <person name="Quetier F."/>
            <person name="Saurin W."/>
            <person name="Scarpelli C."/>
            <person name="Wincker P."/>
            <person name="Lander E.S."/>
            <person name="Weissenbach J."/>
            <person name="Roest Crollius H."/>
        </authorList>
    </citation>
    <scope>NUCLEOTIDE SEQUENCE [LARGE SCALE GENOMIC DNA]</scope>
</reference>
<feature type="domain" description="Ig-like" evidence="1">
    <location>
        <begin position="1"/>
        <end position="59"/>
    </location>
</feature>
<accession>Q4TIK6</accession>
<dbReference type="AlphaFoldDB" id="Q4TIK6"/>
<reference evidence="2" key="2">
    <citation type="submission" date="2004-02" db="EMBL/GenBank/DDBJ databases">
        <authorList>
            <consortium name="Genoscope"/>
            <consortium name="Whitehead Institute Centre for Genome Research"/>
        </authorList>
    </citation>
    <scope>NUCLEOTIDE SEQUENCE</scope>
</reference>
<dbReference type="InterPro" id="IPR007110">
    <property type="entry name" value="Ig-like_dom"/>
</dbReference>
<dbReference type="KEGG" id="tng:GSTEN00037569G001"/>
<proteinExistence type="predicted"/>